<keyword evidence="2" id="KW-1185">Reference proteome</keyword>
<comment type="caution">
    <text evidence="1">The sequence shown here is derived from an EMBL/GenBank/DDBJ whole genome shotgun (WGS) entry which is preliminary data.</text>
</comment>
<evidence type="ECO:0000313" key="2">
    <source>
        <dbReference type="Proteomes" id="UP000032360"/>
    </source>
</evidence>
<proteinExistence type="predicted"/>
<name>A0A0D8HMV9_9ACTN</name>
<dbReference type="AlphaFoldDB" id="A0A0D8HMV9"/>
<organism evidence="1 2">
    <name type="scientific">Acidithrix ferrooxidans</name>
    <dbReference type="NCBI Taxonomy" id="1280514"/>
    <lineage>
        <taxon>Bacteria</taxon>
        <taxon>Bacillati</taxon>
        <taxon>Actinomycetota</taxon>
        <taxon>Acidimicrobiia</taxon>
        <taxon>Acidimicrobiales</taxon>
        <taxon>Acidimicrobiaceae</taxon>
        <taxon>Acidithrix</taxon>
    </lineage>
</organism>
<dbReference type="EMBL" id="JXYS01000001">
    <property type="protein sequence ID" value="KJF19102.1"/>
    <property type="molecule type" value="Genomic_DNA"/>
</dbReference>
<evidence type="ECO:0000313" key="1">
    <source>
        <dbReference type="EMBL" id="KJF19102.1"/>
    </source>
</evidence>
<protein>
    <recommendedName>
        <fullName evidence="3">Transposase zinc-ribbon domain protein</fullName>
    </recommendedName>
</protein>
<accession>A0A0D8HMV9</accession>
<sequence>MDLAQLIRRYSSESACEEHLFQFRCDNGLRCRRCDDDSFVLVHSKTHSKSTSQKTLIECKSCHYQTSLKSGTIFQASKVPLRKWFIAAYLIANDKRKPDAEVMAQFLEVSKPTAQLLINKTEREMAEPTSFWKWIS</sequence>
<dbReference type="STRING" id="1280514.AXFE_01390"/>
<reference evidence="1 2" key="1">
    <citation type="submission" date="2015-01" db="EMBL/GenBank/DDBJ databases">
        <title>Draft genome of the acidophilic iron oxidizer Acidithrix ferrooxidans strain Py-F3.</title>
        <authorList>
            <person name="Poehlein A."/>
            <person name="Eisen S."/>
            <person name="Schloemann M."/>
            <person name="Johnson B.D."/>
            <person name="Daniel R."/>
            <person name="Muehling M."/>
        </authorList>
    </citation>
    <scope>NUCLEOTIDE SEQUENCE [LARGE SCALE GENOMIC DNA]</scope>
    <source>
        <strain evidence="1 2">Py-F3</strain>
    </source>
</reference>
<gene>
    <name evidence="1" type="ORF">AXFE_01390</name>
</gene>
<dbReference type="Proteomes" id="UP000032360">
    <property type="component" value="Unassembled WGS sequence"/>
</dbReference>
<evidence type="ECO:0008006" key="3">
    <source>
        <dbReference type="Google" id="ProtNLM"/>
    </source>
</evidence>